<evidence type="ECO:0000313" key="1">
    <source>
        <dbReference type="EMBL" id="KAH9324491.1"/>
    </source>
</evidence>
<gene>
    <name evidence="1" type="ORF">KI387_004669</name>
</gene>
<accession>A0AA38GL03</accession>
<organism evidence="1 2">
    <name type="scientific">Taxus chinensis</name>
    <name type="common">Chinese yew</name>
    <name type="synonym">Taxus wallichiana var. chinensis</name>
    <dbReference type="NCBI Taxonomy" id="29808"/>
    <lineage>
        <taxon>Eukaryota</taxon>
        <taxon>Viridiplantae</taxon>
        <taxon>Streptophyta</taxon>
        <taxon>Embryophyta</taxon>
        <taxon>Tracheophyta</taxon>
        <taxon>Spermatophyta</taxon>
        <taxon>Pinopsida</taxon>
        <taxon>Pinidae</taxon>
        <taxon>Conifers II</taxon>
        <taxon>Cupressales</taxon>
        <taxon>Taxaceae</taxon>
        <taxon>Taxus</taxon>
    </lineage>
</organism>
<dbReference type="Proteomes" id="UP000824469">
    <property type="component" value="Unassembled WGS sequence"/>
</dbReference>
<proteinExistence type="predicted"/>
<comment type="caution">
    <text evidence="1">The sequence shown here is derived from an EMBL/GenBank/DDBJ whole genome shotgun (WGS) entry which is preliminary data.</text>
</comment>
<evidence type="ECO:0000313" key="2">
    <source>
        <dbReference type="Proteomes" id="UP000824469"/>
    </source>
</evidence>
<protein>
    <submittedName>
        <fullName evidence="1">Uncharacterized protein</fullName>
    </submittedName>
</protein>
<dbReference type="AlphaFoldDB" id="A0AA38GL03"/>
<dbReference type="EMBL" id="JAHRHJ020000002">
    <property type="protein sequence ID" value="KAH9324491.1"/>
    <property type="molecule type" value="Genomic_DNA"/>
</dbReference>
<keyword evidence="2" id="KW-1185">Reference proteome</keyword>
<feature type="non-terminal residue" evidence="1">
    <location>
        <position position="1"/>
    </location>
</feature>
<name>A0AA38GL03_TAXCH</name>
<sequence>VVALMAEYNKVLADIRVAAQTMGVAYDHYMDQDKVKIILLASDEVELKDFREKNKGNRAEQERIIAEVEKKSKLLRTGESQSKPS</sequence>
<reference evidence="1 2" key="1">
    <citation type="journal article" date="2021" name="Nat. Plants">
        <title>The Taxus genome provides insights into paclitaxel biosynthesis.</title>
        <authorList>
            <person name="Xiong X."/>
            <person name="Gou J."/>
            <person name="Liao Q."/>
            <person name="Li Y."/>
            <person name="Zhou Q."/>
            <person name="Bi G."/>
            <person name="Li C."/>
            <person name="Du R."/>
            <person name="Wang X."/>
            <person name="Sun T."/>
            <person name="Guo L."/>
            <person name="Liang H."/>
            <person name="Lu P."/>
            <person name="Wu Y."/>
            <person name="Zhang Z."/>
            <person name="Ro D.K."/>
            <person name="Shang Y."/>
            <person name="Huang S."/>
            <person name="Yan J."/>
        </authorList>
    </citation>
    <scope>NUCLEOTIDE SEQUENCE [LARGE SCALE GENOMIC DNA]</scope>
    <source>
        <strain evidence="1">Ta-2019</strain>
    </source>
</reference>